<evidence type="ECO:0000256" key="6">
    <source>
        <dbReference type="ARBA" id="ARBA00022989"/>
    </source>
</evidence>
<organism evidence="12 14">
    <name type="scientific">Didymodactylos carnosus</name>
    <dbReference type="NCBI Taxonomy" id="1234261"/>
    <lineage>
        <taxon>Eukaryota</taxon>
        <taxon>Metazoa</taxon>
        <taxon>Spiralia</taxon>
        <taxon>Gnathifera</taxon>
        <taxon>Rotifera</taxon>
        <taxon>Eurotatoria</taxon>
        <taxon>Bdelloidea</taxon>
        <taxon>Philodinida</taxon>
        <taxon>Philodinidae</taxon>
        <taxon>Didymodactylos</taxon>
    </lineage>
</organism>
<evidence type="ECO:0000313" key="12">
    <source>
        <dbReference type="EMBL" id="CAF1218603.1"/>
    </source>
</evidence>
<evidence type="ECO:0000259" key="11">
    <source>
        <dbReference type="PROSITE" id="PS50222"/>
    </source>
</evidence>
<dbReference type="EMBL" id="CAJOBC010009216">
    <property type="protein sequence ID" value="CAF3982136.1"/>
    <property type="molecule type" value="Genomic_DNA"/>
</dbReference>
<keyword evidence="4 8" id="KW-0812">Transmembrane</keyword>
<comment type="similarity">
    <text evidence="2 9">Belongs to the mitochondrial carrier (TC 2.A.29) family.</text>
</comment>
<feature type="repeat" description="Solcar" evidence="8">
    <location>
        <begin position="127"/>
        <end position="212"/>
    </location>
</feature>
<evidence type="ECO:0000256" key="7">
    <source>
        <dbReference type="ARBA" id="ARBA00023136"/>
    </source>
</evidence>
<dbReference type="Gene3D" id="1.50.40.10">
    <property type="entry name" value="Mitochondrial carrier domain"/>
    <property type="match status" value="1"/>
</dbReference>
<keyword evidence="14" id="KW-1185">Reference proteome</keyword>
<protein>
    <recommendedName>
        <fullName evidence="11">EF-hand domain-containing protein</fullName>
    </recommendedName>
</protein>
<evidence type="ECO:0000313" key="14">
    <source>
        <dbReference type="Proteomes" id="UP000663829"/>
    </source>
</evidence>
<dbReference type="AlphaFoldDB" id="A0A814XNN3"/>
<gene>
    <name evidence="12" type="ORF">GPM918_LOCUS24571</name>
    <name evidence="13" type="ORF">SRO942_LOCUS24574</name>
</gene>
<dbReference type="PANTHER" id="PTHR24089">
    <property type="entry name" value="SOLUTE CARRIER FAMILY 25"/>
    <property type="match status" value="1"/>
</dbReference>
<keyword evidence="7 8" id="KW-0472">Membrane</keyword>
<dbReference type="GO" id="GO:0055085">
    <property type="term" value="P:transmembrane transport"/>
    <property type="evidence" value="ECO:0007669"/>
    <property type="project" value="InterPro"/>
</dbReference>
<name>A0A814XNN3_9BILA</name>
<dbReference type="Pfam" id="PF00153">
    <property type="entry name" value="Mito_carr"/>
    <property type="match status" value="2"/>
</dbReference>
<evidence type="ECO:0000256" key="8">
    <source>
        <dbReference type="PROSITE-ProRule" id="PRU00282"/>
    </source>
</evidence>
<sequence>ALDASELISYFKRAGIEIDPAEAKDFIEKIDTDGSLEISWNEWRSYFLMNPRILNIGDDPRDIVEYWRTVAHIIDLGESTLTVPEDRDIYWLRTLIAGAILKTTTAPFDRLKVIMQKLQGKNTKGETTGYERIIAGGMSGVTAITLTYPLEVLKTRLILQRTSESSNMFDAAKKIYRAEGSKAFYRGYLLTLGVVIPANGIDRSVYETLKQFYMKSHKNKEPSAFIVMGCGAITALITQFAIYPIALIRTRIQGQPIAQIHDVKEDVRVRKIAIDIWRTEGILGFYRGLILNTLKIVPAVSISFAIYEYVRKGHSHHNNFVK</sequence>
<evidence type="ECO:0000256" key="4">
    <source>
        <dbReference type="ARBA" id="ARBA00022692"/>
    </source>
</evidence>
<comment type="caution">
    <text evidence="12">The sequence shown here is derived from an EMBL/GenBank/DDBJ whole genome shotgun (WGS) entry which is preliminary data.</text>
</comment>
<dbReference type="InterPro" id="IPR011992">
    <property type="entry name" value="EF-hand-dom_pair"/>
</dbReference>
<evidence type="ECO:0000313" key="13">
    <source>
        <dbReference type="EMBL" id="CAF3982136.1"/>
    </source>
</evidence>
<dbReference type="InterPro" id="IPR023395">
    <property type="entry name" value="MCP_dom_sf"/>
</dbReference>
<evidence type="ECO:0000256" key="10">
    <source>
        <dbReference type="SAM" id="Phobius"/>
    </source>
</evidence>
<keyword evidence="6 10" id="KW-1133">Transmembrane helix</keyword>
<feature type="transmembrane region" description="Helical" evidence="10">
    <location>
        <begin position="224"/>
        <end position="246"/>
    </location>
</feature>
<keyword evidence="5" id="KW-0677">Repeat</keyword>
<comment type="subcellular location">
    <subcellularLocation>
        <location evidence="1">Mitochondrion inner membrane</location>
        <topology evidence="1">Multi-pass membrane protein</topology>
    </subcellularLocation>
</comment>
<proteinExistence type="inferred from homology"/>
<evidence type="ECO:0000256" key="9">
    <source>
        <dbReference type="RuleBase" id="RU000488"/>
    </source>
</evidence>
<dbReference type="InterPro" id="IPR002048">
    <property type="entry name" value="EF_hand_dom"/>
</dbReference>
<dbReference type="OrthoDB" id="270584at2759"/>
<keyword evidence="3 9" id="KW-0813">Transport</keyword>
<dbReference type="EMBL" id="CAJNOQ010009213">
    <property type="protein sequence ID" value="CAF1218603.1"/>
    <property type="molecule type" value="Genomic_DNA"/>
</dbReference>
<dbReference type="GO" id="GO:0005509">
    <property type="term" value="F:calcium ion binding"/>
    <property type="evidence" value="ECO:0007669"/>
    <property type="project" value="InterPro"/>
</dbReference>
<accession>A0A814XNN3</accession>
<dbReference type="InterPro" id="IPR018108">
    <property type="entry name" value="MCP_transmembrane"/>
</dbReference>
<dbReference type="InterPro" id="IPR002067">
    <property type="entry name" value="MCP"/>
</dbReference>
<feature type="repeat" description="Solcar" evidence="8">
    <location>
        <begin position="222"/>
        <end position="313"/>
    </location>
</feature>
<evidence type="ECO:0000256" key="1">
    <source>
        <dbReference type="ARBA" id="ARBA00004448"/>
    </source>
</evidence>
<dbReference type="PROSITE" id="PS50222">
    <property type="entry name" value="EF_HAND_2"/>
    <property type="match status" value="1"/>
</dbReference>
<dbReference type="Proteomes" id="UP000681722">
    <property type="component" value="Unassembled WGS sequence"/>
</dbReference>
<dbReference type="Proteomes" id="UP000663829">
    <property type="component" value="Unassembled WGS sequence"/>
</dbReference>
<dbReference type="PRINTS" id="PR00926">
    <property type="entry name" value="MITOCARRIER"/>
</dbReference>
<dbReference type="SUPFAM" id="SSF47473">
    <property type="entry name" value="EF-hand"/>
    <property type="match status" value="1"/>
</dbReference>
<dbReference type="PROSITE" id="PS50920">
    <property type="entry name" value="SOLCAR"/>
    <property type="match status" value="2"/>
</dbReference>
<reference evidence="12" key="1">
    <citation type="submission" date="2021-02" db="EMBL/GenBank/DDBJ databases">
        <authorList>
            <person name="Nowell W R."/>
        </authorList>
    </citation>
    <scope>NUCLEOTIDE SEQUENCE</scope>
</reference>
<feature type="transmembrane region" description="Helical" evidence="10">
    <location>
        <begin position="183"/>
        <end position="201"/>
    </location>
</feature>
<evidence type="ECO:0000256" key="2">
    <source>
        <dbReference type="ARBA" id="ARBA00006375"/>
    </source>
</evidence>
<dbReference type="GO" id="GO:0005743">
    <property type="term" value="C:mitochondrial inner membrane"/>
    <property type="evidence" value="ECO:0007669"/>
    <property type="project" value="UniProtKB-SubCell"/>
</dbReference>
<feature type="domain" description="EF-hand" evidence="11">
    <location>
        <begin position="18"/>
        <end position="53"/>
    </location>
</feature>
<feature type="non-terminal residue" evidence="12">
    <location>
        <position position="322"/>
    </location>
</feature>
<evidence type="ECO:0000256" key="3">
    <source>
        <dbReference type="ARBA" id="ARBA00022448"/>
    </source>
</evidence>
<dbReference type="Gene3D" id="1.10.238.10">
    <property type="entry name" value="EF-hand"/>
    <property type="match status" value="1"/>
</dbReference>
<dbReference type="SUPFAM" id="SSF103506">
    <property type="entry name" value="Mitochondrial carrier"/>
    <property type="match status" value="1"/>
</dbReference>
<evidence type="ECO:0000256" key="5">
    <source>
        <dbReference type="ARBA" id="ARBA00022737"/>
    </source>
</evidence>